<comment type="caution">
    <text evidence="1">The sequence shown here is derived from an EMBL/GenBank/DDBJ whole genome shotgun (WGS) entry which is preliminary data.</text>
</comment>
<name>A0A9Q0BP84_9MUSC</name>
<dbReference type="Proteomes" id="UP001059596">
    <property type="component" value="Unassembled WGS sequence"/>
</dbReference>
<sequence>MTTRSPRSHIGYALLRLTAASTRSQGDFQLQGARLLGLLLVERLAVHVGHVRLVLDLISEGAHELLGGALALLAEKVLLPEMISQIRIVVVELIAAVGIAEVAEVVLTPQMPEQLVAVQVALLAVLTQRMAAMRAIVRIALAVVQLQLRLRVAPALEREDLEGLHAEVAVQQAVLAAHMVAQALERAVRGGIASGFQHKEKRGNHTTMTNVLL</sequence>
<dbReference type="EMBL" id="JAMKOV010000005">
    <property type="protein sequence ID" value="KAI8039517.1"/>
    <property type="molecule type" value="Genomic_DNA"/>
</dbReference>
<protein>
    <submittedName>
        <fullName evidence="1">Uncharacterized protein</fullName>
    </submittedName>
</protein>
<keyword evidence="2" id="KW-1185">Reference proteome</keyword>
<dbReference type="AlphaFoldDB" id="A0A9Q0BP84"/>
<gene>
    <name evidence="1" type="ORF">M5D96_006929</name>
</gene>
<evidence type="ECO:0000313" key="2">
    <source>
        <dbReference type="Proteomes" id="UP001059596"/>
    </source>
</evidence>
<evidence type="ECO:0000313" key="1">
    <source>
        <dbReference type="EMBL" id="KAI8039517.1"/>
    </source>
</evidence>
<proteinExistence type="predicted"/>
<reference evidence="1" key="1">
    <citation type="journal article" date="2023" name="Genome Biol. Evol.">
        <title>Long-read-based Genome Assembly of Drosophila gunungcola Reveals Fewer Chemosensory Genes in Flower-breeding Species.</title>
        <authorList>
            <person name="Negi A."/>
            <person name="Liao B.Y."/>
            <person name="Yeh S.D."/>
        </authorList>
    </citation>
    <scope>NUCLEOTIDE SEQUENCE</scope>
    <source>
        <strain evidence="1">Sukarami</strain>
    </source>
</reference>
<organism evidence="1 2">
    <name type="scientific">Drosophila gunungcola</name>
    <name type="common">fruit fly</name>
    <dbReference type="NCBI Taxonomy" id="103775"/>
    <lineage>
        <taxon>Eukaryota</taxon>
        <taxon>Metazoa</taxon>
        <taxon>Ecdysozoa</taxon>
        <taxon>Arthropoda</taxon>
        <taxon>Hexapoda</taxon>
        <taxon>Insecta</taxon>
        <taxon>Pterygota</taxon>
        <taxon>Neoptera</taxon>
        <taxon>Endopterygota</taxon>
        <taxon>Diptera</taxon>
        <taxon>Brachycera</taxon>
        <taxon>Muscomorpha</taxon>
        <taxon>Ephydroidea</taxon>
        <taxon>Drosophilidae</taxon>
        <taxon>Drosophila</taxon>
        <taxon>Sophophora</taxon>
    </lineage>
</organism>
<accession>A0A9Q0BP84</accession>